<keyword evidence="11" id="KW-1185">Reference proteome</keyword>
<feature type="transmembrane region" description="Helical" evidence="8">
    <location>
        <begin position="110"/>
        <end position="128"/>
    </location>
</feature>
<comment type="subcellular location">
    <subcellularLocation>
        <location evidence="1">Membrane</location>
        <topology evidence="1">Multi-pass membrane protein</topology>
    </subcellularLocation>
</comment>
<feature type="domain" description="Cytochrome c assembly protein" evidence="9">
    <location>
        <begin position="13"/>
        <end position="166"/>
    </location>
</feature>
<feature type="transmembrane region" description="Helical" evidence="8">
    <location>
        <begin position="7"/>
        <end position="27"/>
    </location>
</feature>
<evidence type="ECO:0000256" key="6">
    <source>
        <dbReference type="ARBA" id="ARBA00022989"/>
    </source>
</evidence>
<dbReference type="GO" id="GO:0005886">
    <property type="term" value="C:plasma membrane"/>
    <property type="evidence" value="ECO:0007669"/>
    <property type="project" value="TreeGrafter"/>
</dbReference>
<dbReference type="InterPro" id="IPR003557">
    <property type="entry name" value="Cyt_c_biogenesis_CcmC"/>
</dbReference>
<proteinExistence type="inferred from homology"/>
<accession>A0A318SG58</accession>
<dbReference type="EMBL" id="QJSX01000002">
    <property type="protein sequence ID" value="PYE55876.1"/>
    <property type="molecule type" value="Genomic_DNA"/>
</dbReference>
<dbReference type="GO" id="GO:0017004">
    <property type="term" value="P:cytochrome complex assembly"/>
    <property type="evidence" value="ECO:0007669"/>
    <property type="project" value="UniProtKB-KW"/>
</dbReference>
<reference evidence="10 11" key="1">
    <citation type="submission" date="2018-06" db="EMBL/GenBank/DDBJ databases">
        <title>Genomic Encyclopedia of Type Strains, Phase IV (KMG-IV): sequencing the most valuable type-strain genomes for metagenomic binning, comparative biology and taxonomic classification.</title>
        <authorList>
            <person name="Goeker M."/>
        </authorList>
    </citation>
    <scope>NUCLEOTIDE SEQUENCE [LARGE SCALE GENOMIC DNA]</scope>
    <source>
        <strain evidence="10 11">DSM 18048</strain>
    </source>
</reference>
<dbReference type="InterPro" id="IPR002541">
    <property type="entry name" value="Cyt_c_assembly"/>
</dbReference>
<feature type="transmembrane region" description="Helical" evidence="8">
    <location>
        <begin position="47"/>
        <end position="67"/>
    </location>
</feature>
<dbReference type="PRINTS" id="PR01386">
    <property type="entry name" value="CCMCBIOGNSIS"/>
</dbReference>
<dbReference type="PANTHER" id="PTHR30071:SF1">
    <property type="entry name" value="CYTOCHROME B_B6 PROTEIN-RELATED"/>
    <property type="match status" value="1"/>
</dbReference>
<dbReference type="PANTHER" id="PTHR30071">
    <property type="entry name" value="HEME EXPORTER PROTEIN C"/>
    <property type="match status" value="1"/>
</dbReference>
<evidence type="ECO:0000256" key="1">
    <source>
        <dbReference type="ARBA" id="ARBA00004141"/>
    </source>
</evidence>
<dbReference type="AlphaFoldDB" id="A0A318SG58"/>
<evidence type="ECO:0000256" key="8">
    <source>
        <dbReference type="SAM" id="Phobius"/>
    </source>
</evidence>
<comment type="similarity">
    <text evidence="2">Belongs to the CcmC/CycZ/HelC family.</text>
</comment>
<dbReference type="GO" id="GO:0020037">
    <property type="term" value="F:heme binding"/>
    <property type="evidence" value="ECO:0007669"/>
    <property type="project" value="InterPro"/>
</dbReference>
<keyword evidence="4 8" id="KW-0812">Transmembrane</keyword>
<feature type="transmembrane region" description="Helical" evidence="8">
    <location>
        <begin position="186"/>
        <end position="204"/>
    </location>
</feature>
<sequence length="235" mass="26650">MKDRITPVLGVATFVSFAVGLYFAFVSPPDVNQGDLVRLMYLHVPSAWMSYIAYGGTFLFGLVYLITRQRRFDRLAMSSAEIGLLLTALTLLGGSLWARPTWGTYWTWDPRLVTTALALVIYGGYFLVRGLIEDPDRRARVASVIGIAGTLYIPVNYMSVYWWRSIHQTPTFQLLGKTNISADPRMVQALLFNLLAFSIMYFFFLRLRAKLAARVEAREEREFDVRAGAPTLKEV</sequence>
<dbReference type="Proteomes" id="UP000248326">
    <property type="component" value="Unassembled WGS sequence"/>
</dbReference>
<evidence type="ECO:0000256" key="2">
    <source>
        <dbReference type="ARBA" id="ARBA00005840"/>
    </source>
</evidence>
<feature type="transmembrane region" description="Helical" evidence="8">
    <location>
        <begin position="140"/>
        <end position="163"/>
    </location>
</feature>
<name>A0A318SG58_9DEIO</name>
<protein>
    <recommendedName>
        <fullName evidence="3">Heme exporter protein C</fullName>
    </recommendedName>
</protein>
<evidence type="ECO:0000256" key="3">
    <source>
        <dbReference type="ARBA" id="ARBA00016463"/>
    </source>
</evidence>
<evidence type="ECO:0000256" key="4">
    <source>
        <dbReference type="ARBA" id="ARBA00022692"/>
    </source>
</evidence>
<evidence type="ECO:0000256" key="5">
    <source>
        <dbReference type="ARBA" id="ARBA00022748"/>
    </source>
</evidence>
<evidence type="ECO:0000256" key="7">
    <source>
        <dbReference type="ARBA" id="ARBA00023136"/>
    </source>
</evidence>
<comment type="caution">
    <text evidence="10">The sequence shown here is derived from an EMBL/GenBank/DDBJ whole genome shotgun (WGS) entry which is preliminary data.</text>
</comment>
<gene>
    <name evidence="10" type="ORF">DES52_102242</name>
</gene>
<evidence type="ECO:0000313" key="10">
    <source>
        <dbReference type="EMBL" id="PYE55876.1"/>
    </source>
</evidence>
<dbReference type="RefSeq" id="WP_110885412.1">
    <property type="nucleotide sequence ID" value="NZ_QJSX01000002.1"/>
</dbReference>
<keyword evidence="7 8" id="KW-0472">Membrane</keyword>
<feature type="transmembrane region" description="Helical" evidence="8">
    <location>
        <begin position="79"/>
        <end position="98"/>
    </location>
</feature>
<organism evidence="10 11">
    <name type="scientific">Deinococcus yavapaiensis KR-236</name>
    <dbReference type="NCBI Taxonomy" id="694435"/>
    <lineage>
        <taxon>Bacteria</taxon>
        <taxon>Thermotogati</taxon>
        <taxon>Deinococcota</taxon>
        <taxon>Deinococci</taxon>
        <taxon>Deinococcales</taxon>
        <taxon>Deinococcaceae</taxon>
        <taxon>Deinococcus</taxon>
    </lineage>
</organism>
<keyword evidence="5" id="KW-0201">Cytochrome c-type biogenesis</keyword>
<evidence type="ECO:0000259" key="9">
    <source>
        <dbReference type="Pfam" id="PF01578"/>
    </source>
</evidence>
<keyword evidence="6 8" id="KW-1133">Transmembrane helix</keyword>
<dbReference type="Pfam" id="PF01578">
    <property type="entry name" value="Cytochrom_C_asm"/>
    <property type="match status" value="1"/>
</dbReference>
<evidence type="ECO:0000313" key="11">
    <source>
        <dbReference type="Proteomes" id="UP000248326"/>
    </source>
</evidence>
<dbReference type="GO" id="GO:0015232">
    <property type="term" value="F:heme transmembrane transporter activity"/>
    <property type="evidence" value="ECO:0007669"/>
    <property type="project" value="InterPro"/>
</dbReference>
<dbReference type="OrthoDB" id="9814290at2"/>
<dbReference type="InterPro" id="IPR045062">
    <property type="entry name" value="Cyt_c_biogenesis_CcsA/CcmC"/>
</dbReference>